<evidence type="ECO:0000313" key="3">
    <source>
        <dbReference type="Proteomes" id="UP000799118"/>
    </source>
</evidence>
<evidence type="ECO:0000313" key="2">
    <source>
        <dbReference type="EMBL" id="KAE9406709.1"/>
    </source>
</evidence>
<dbReference type="Gene3D" id="3.30.710.10">
    <property type="entry name" value="Potassium Channel Kv1.1, Chain A"/>
    <property type="match status" value="1"/>
</dbReference>
<organism evidence="2 3">
    <name type="scientific">Gymnopus androsaceus JB14</name>
    <dbReference type="NCBI Taxonomy" id="1447944"/>
    <lineage>
        <taxon>Eukaryota</taxon>
        <taxon>Fungi</taxon>
        <taxon>Dikarya</taxon>
        <taxon>Basidiomycota</taxon>
        <taxon>Agaricomycotina</taxon>
        <taxon>Agaricomycetes</taxon>
        <taxon>Agaricomycetidae</taxon>
        <taxon>Agaricales</taxon>
        <taxon>Marasmiineae</taxon>
        <taxon>Omphalotaceae</taxon>
        <taxon>Gymnopus</taxon>
    </lineage>
</organism>
<name>A0A6A4I7M3_9AGAR</name>
<feature type="domain" description="BTB" evidence="1">
    <location>
        <begin position="22"/>
        <end position="132"/>
    </location>
</feature>
<accession>A0A6A4I7M3</accession>
<protein>
    <recommendedName>
        <fullName evidence="1">BTB domain-containing protein</fullName>
    </recommendedName>
</protein>
<evidence type="ECO:0000259" key="1">
    <source>
        <dbReference type="SMART" id="SM00225"/>
    </source>
</evidence>
<sequence length="335" mass="37694">MSTEKPAEPSLTADTPFDDHNADTILRSSDKVDFYVHGAMLSLASPVFHDLFDLPEAPTPRPTSPTSYTMKRFVEMAEDRHSLDLFLRWCDTRASIPVEMSIPDIAMVIRLADKFQMDSVASRIGPHLYRFVESEPLSVYAIAACHASLTDEAKATWGNALAKHAAKQLLILPMPFQPPVHEFFRDVPAIILEPLYHYHKMCGAAVRQTIDEENKEWICDPSRWPWLHQCTCPKTWYVGSSKYAPAWWKGYVTRLCELLENQPSASTILKLDLKDVLMSIITGQCQCTAGANAVKLAEVLRKVEEFISGLMDIIEKAVDKVVLDFTKTKPSLPIA</sequence>
<dbReference type="AlphaFoldDB" id="A0A6A4I7M3"/>
<reference evidence="2" key="1">
    <citation type="journal article" date="2019" name="Environ. Microbiol.">
        <title>Fungal ecological strategies reflected in gene transcription - a case study of two litter decomposers.</title>
        <authorList>
            <person name="Barbi F."/>
            <person name="Kohler A."/>
            <person name="Barry K."/>
            <person name="Baskaran P."/>
            <person name="Daum C."/>
            <person name="Fauchery L."/>
            <person name="Ihrmark K."/>
            <person name="Kuo A."/>
            <person name="LaButti K."/>
            <person name="Lipzen A."/>
            <person name="Morin E."/>
            <person name="Grigoriev I.V."/>
            <person name="Henrissat B."/>
            <person name="Lindahl B."/>
            <person name="Martin F."/>
        </authorList>
    </citation>
    <scope>NUCLEOTIDE SEQUENCE</scope>
    <source>
        <strain evidence="2">JB14</strain>
    </source>
</reference>
<gene>
    <name evidence="2" type="ORF">BT96DRAFT_933906</name>
</gene>
<dbReference type="EMBL" id="ML769400">
    <property type="protein sequence ID" value="KAE9406709.1"/>
    <property type="molecule type" value="Genomic_DNA"/>
</dbReference>
<dbReference type="Pfam" id="PF00651">
    <property type="entry name" value="BTB"/>
    <property type="match status" value="1"/>
</dbReference>
<dbReference type="Proteomes" id="UP000799118">
    <property type="component" value="Unassembled WGS sequence"/>
</dbReference>
<dbReference type="InterPro" id="IPR000210">
    <property type="entry name" value="BTB/POZ_dom"/>
</dbReference>
<dbReference type="InterPro" id="IPR011333">
    <property type="entry name" value="SKP1/BTB/POZ_sf"/>
</dbReference>
<dbReference type="OrthoDB" id="3164835at2759"/>
<proteinExistence type="predicted"/>
<dbReference type="SUPFAM" id="SSF54695">
    <property type="entry name" value="POZ domain"/>
    <property type="match status" value="1"/>
</dbReference>
<dbReference type="SMART" id="SM00225">
    <property type="entry name" value="BTB"/>
    <property type="match status" value="1"/>
</dbReference>
<keyword evidence="3" id="KW-1185">Reference proteome</keyword>